<dbReference type="InterPro" id="IPR000702">
    <property type="entry name" value="Ribosomal_uL6-like"/>
</dbReference>
<feature type="domain" description="Large ribosomal subunit protein uL6 alpha-beta" evidence="8">
    <location>
        <begin position="92"/>
        <end position="173"/>
    </location>
</feature>
<dbReference type="InterPro" id="IPR002358">
    <property type="entry name" value="Ribosomal_uL6_CS"/>
</dbReference>
<dbReference type="PRINTS" id="PR00059">
    <property type="entry name" value="RIBOSOMALL6"/>
</dbReference>
<evidence type="ECO:0000313" key="9">
    <source>
        <dbReference type="EMBL" id="PZR09882.1"/>
    </source>
</evidence>
<dbReference type="InterPro" id="IPR020040">
    <property type="entry name" value="Ribosomal_uL6_a/b-dom"/>
</dbReference>
<evidence type="ECO:0000256" key="3">
    <source>
        <dbReference type="ARBA" id="ARBA00035454"/>
    </source>
</evidence>
<reference evidence="9 10" key="1">
    <citation type="submission" date="2017-08" db="EMBL/GenBank/DDBJ databases">
        <title>Infants hospitalized years apart are colonized by the same room-sourced microbial strains.</title>
        <authorList>
            <person name="Brooks B."/>
            <person name="Olm M.R."/>
            <person name="Firek B.A."/>
            <person name="Baker R."/>
            <person name="Thomas B.C."/>
            <person name="Morowitz M.J."/>
            <person name="Banfield J.F."/>
        </authorList>
    </citation>
    <scope>NUCLEOTIDE SEQUENCE [LARGE SCALE GENOMIC DNA]</scope>
    <source>
        <strain evidence="9">S2_003_000_R2_14</strain>
    </source>
</reference>
<keyword evidence="2 5" id="KW-0687">Ribonucleoprotein</keyword>
<evidence type="ECO:0000256" key="5">
    <source>
        <dbReference type="RuleBase" id="RU003869"/>
    </source>
</evidence>
<dbReference type="EMBL" id="QFQP01000019">
    <property type="protein sequence ID" value="PZR09882.1"/>
    <property type="molecule type" value="Genomic_DNA"/>
</dbReference>
<dbReference type="NCBIfam" id="TIGR03654">
    <property type="entry name" value="L6_bact"/>
    <property type="match status" value="1"/>
</dbReference>
<sequence length="189" mass="20393">MSRIGKLPIKFDDKVKVAVAGDKVNFEGPKGKLSVKIPSPKIKVEVKGKEVIVTRPSDHRLDRAAHGLTRAILANAAKGVGTGWEKALAIRGVGFRAEVKGKQIHMSLGFSHPVIFDLPEGVTAEVGKAPRTEDTLPTLDLTLRSADRHLLGQTAVKIRALRPPEPYKGKGIKLSTETVRRKEGKTGTA</sequence>
<evidence type="ECO:0000256" key="6">
    <source>
        <dbReference type="RuleBase" id="RU003870"/>
    </source>
</evidence>
<gene>
    <name evidence="9" type="ORF">DI536_21370</name>
</gene>
<dbReference type="PANTHER" id="PTHR11655">
    <property type="entry name" value="60S/50S RIBOSOMAL PROTEIN L6/L9"/>
    <property type="match status" value="1"/>
</dbReference>
<dbReference type="PIRSF" id="PIRSF002162">
    <property type="entry name" value="Ribosomal_L6"/>
    <property type="match status" value="1"/>
</dbReference>
<feature type="region of interest" description="Disordered" evidence="7">
    <location>
        <begin position="167"/>
        <end position="189"/>
    </location>
</feature>
<dbReference type="InterPro" id="IPR036789">
    <property type="entry name" value="Ribosomal_uL6-like_a/b-dom_sf"/>
</dbReference>
<keyword evidence="6" id="KW-0699">rRNA-binding</keyword>
<dbReference type="InterPro" id="IPR019906">
    <property type="entry name" value="Ribosomal_uL6_bac-type"/>
</dbReference>
<dbReference type="PANTHER" id="PTHR11655:SF14">
    <property type="entry name" value="LARGE RIBOSOMAL SUBUNIT PROTEIN UL6M"/>
    <property type="match status" value="1"/>
</dbReference>
<comment type="similarity">
    <text evidence="5">Belongs to the universal ribosomal protein uL6 family.</text>
</comment>
<dbReference type="GO" id="GO:0003735">
    <property type="term" value="F:structural constituent of ribosome"/>
    <property type="evidence" value="ECO:0007669"/>
    <property type="project" value="UniProtKB-UniRule"/>
</dbReference>
<evidence type="ECO:0000256" key="2">
    <source>
        <dbReference type="ARBA" id="ARBA00023274"/>
    </source>
</evidence>
<evidence type="ECO:0000256" key="1">
    <source>
        <dbReference type="ARBA" id="ARBA00022980"/>
    </source>
</evidence>
<feature type="compositionally biased region" description="Basic and acidic residues" evidence="7">
    <location>
        <begin position="178"/>
        <end position="189"/>
    </location>
</feature>
<accession>A0A2W5T492</accession>
<dbReference type="Gene3D" id="3.90.930.12">
    <property type="entry name" value="Ribosomal protein L6, alpha-beta domain"/>
    <property type="match status" value="2"/>
</dbReference>
<keyword evidence="6" id="KW-0694">RNA-binding</keyword>
<dbReference type="GO" id="GO:0022625">
    <property type="term" value="C:cytosolic large ribosomal subunit"/>
    <property type="evidence" value="ECO:0007669"/>
    <property type="project" value="UniProtKB-UniRule"/>
</dbReference>
<evidence type="ECO:0000256" key="4">
    <source>
        <dbReference type="NCBIfam" id="TIGR03654"/>
    </source>
</evidence>
<dbReference type="PROSITE" id="PS00525">
    <property type="entry name" value="RIBOSOMAL_L6_1"/>
    <property type="match status" value="1"/>
</dbReference>
<organism evidence="9 10">
    <name type="scientific">Archangium gephyra</name>
    <dbReference type="NCBI Taxonomy" id="48"/>
    <lineage>
        <taxon>Bacteria</taxon>
        <taxon>Pseudomonadati</taxon>
        <taxon>Myxococcota</taxon>
        <taxon>Myxococcia</taxon>
        <taxon>Myxococcales</taxon>
        <taxon>Cystobacterineae</taxon>
        <taxon>Archangiaceae</taxon>
        <taxon>Archangium</taxon>
    </lineage>
</organism>
<comment type="function">
    <text evidence="6">This protein binds to the 23S rRNA, and is important in its secondary structure. It is located near the subunit interface in the base of the L7/L12 stalk, and near the tRNA binding site of the peptidyltransferase center.</text>
</comment>
<evidence type="ECO:0000256" key="7">
    <source>
        <dbReference type="SAM" id="MobiDB-lite"/>
    </source>
</evidence>
<name>A0A2W5T492_9BACT</name>
<feature type="domain" description="Large ribosomal subunit protein uL6 alpha-beta" evidence="8">
    <location>
        <begin position="14"/>
        <end position="81"/>
    </location>
</feature>
<dbReference type="GO" id="GO:0002181">
    <property type="term" value="P:cytoplasmic translation"/>
    <property type="evidence" value="ECO:0007669"/>
    <property type="project" value="TreeGrafter"/>
</dbReference>
<dbReference type="GO" id="GO:0019843">
    <property type="term" value="F:rRNA binding"/>
    <property type="evidence" value="ECO:0007669"/>
    <property type="project" value="UniProtKB-UniRule"/>
</dbReference>
<dbReference type="SUPFAM" id="SSF56053">
    <property type="entry name" value="Ribosomal protein L6"/>
    <property type="match status" value="2"/>
</dbReference>
<comment type="caution">
    <text evidence="9">The sequence shown here is derived from an EMBL/GenBank/DDBJ whole genome shotgun (WGS) entry which is preliminary data.</text>
</comment>
<keyword evidence="1 5" id="KW-0689">Ribosomal protein</keyword>
<dbReference type="Pfam" id="PF00347">
    <property type="entry name" value="Ribosomal_L6"/>
    <property type="match status" value="2"/>
</dbReference>
<dbReference type="Proteomes" id="UP000249061">
    <property type="component" value="Unassembled WGS sequence"/>
</dbReference>
<evidence type="ECO:0000313" key="10">
    <source>
        <dbReference type="Proteomes" id="UP000249061"/>
    </source>
</evidence>
<proteinExistence type="inferred from homology"/>
<protein>
    <recommendedName>
        <fullName evidence="3 4">50S ribosomal protein L6</fullName>
    </recommendedName>
</protein>
<evidence type="ECO:0000259" key="8">
    <source>
        <dbReference type="Pfam" id="PF00347"/>
    </source>
</evidence>
<dbReference type="AlphaFoldDB" id="A0A2W5T492"/>